<dbReference type="Proteomes" id="UP000607559">
    <property type="component" value="Unassembled WGS sequence"/>
</dbReference>
<comment type="caution">
    <text evidence="3">The sequence shown here is derived from an EMBL/GenBank/DDBJ whole genome shotgun (WGS) entry which is preliminary data.</text>
</comment>
<reference evidence="3" key="2">
    <citation type="submission" date="2020-09" db="EMBL/GenBank/DDBJ databases">
        <authorList>
            <person name="Sun Q."/>
            <person name="Zhou Y."/>
        </authorList>
    </citation>
    <scope>NUCLEOTIDE SEQUENCE</scope>
    <source>
        <strain evidence="3">CGMCC 1.15448</strain>
    </source>
</reference>
<dbReference type="Pfam" id="PF14292">
    <property type="entry name" value="SusE"/>
    <property type="match status" value="1"/>
</dbReference>
<reference evidence="3" key="1">
    <citation type="journal article" date="2014" name="Int. J. Syst. Evol. Microbiol.">
        <title>Complete genome sequence of Corynebacterium casei LMG S-19264T (=DSM 44701T), isolated from a smear-ripened cheese.</title>
        <authorList>
            <consortium name="US DOE Joint Genome Institute (JGI-PGF)"/>
            <person name="Walter F."/>
            <person name="Albersmeier A."/>
            <person name="Kalinowski J."/>
            <person name="Ruckert C."/>
        </authorList>
    </citation>
    <scope>NUCLEOTIDE SEQUENCE</scope>
    <source>
        <strain evidence="3">CGMCC 1.15448</strain>
    </source>
</reference>
<feature type="domain" description="SusE outer membrane protein" evidence="2">
    <location>
        <begin position="22"/>
        <end position="132"/>
    </location>
</feature>
<protein>
    <recommendedName>
        <fullName evidence="2">SusE outer membrane protein domain-containing protein</fullName>
    </recommendedName>
</protein>
<gene>
    <name evidence="3" type="ORF">GCM10011511_28970</name>
</gene>
<feature type="signal peptide" evidence="1">
    <location>
        <begin position="1"/>
        <end position="20"/>
    </location>
</feature>
<dbReference type="AlphaFoldDB" id="A0A8J2UE53"/>
<dbReference type="InterPro" id="IPR014756">
    <property type="entry name" value="Ig_E-set"/>
</dbReference>
<dbReference type="PROSITE" id="PS51257">
    <property type="entry name" value="PROKAR_LIPOPROTEIN"/>
    <property type="match status" value="1"/>
</dbReference>
<name>A0A8J2UE53_9BACT</name>
<feature type="chain" id="PRO_5035253559" description="SusE outer membrane protein domain-containing protein" evidence="1">
    <location>
        <begin position="21"/>
        <end position="361"/>
    </location>
</feature>
<evidence type="ECO:0000256" key="1">
    <source>
        <dbReference type="SAM" id="SignalP"/>
    </source>
</evidence>
<keyword evidence="1" id="KW-0732">Signal</keyword>
<evidence type="ECO:0000313" key="3">
    <source>
        <dbReference type="EMBL" id="GGB03843.1"/>
    </source>
</evidence>
<evidence type="ECO:0000259" key="2">
    <source>
        <dbReference type="Pfam" id="PF14292"/>
    </source>
</evidence>
<evidence type="ECO:0000313" key="4">
    <source>
        <dbReference type="Proteomes" id="UP000607559"/>
    </source>
</evidence>
<dbReference type="RefSeq" id="WP_188932851.1">
    <property type="nucleotide sequence ID" value="NZ_BMJC01000003.1"/>
</dbReference>
<dbReference type="InterPro" id="IPR025970">
    <property type="entry name" value="SusE"/>
</dbReference>
<keyword evidence="4" id="KW-1185">Reference proteome</keyword>
<dbReference type="SUPFAM" id="SSF81296">
    <property type="entry name" value="E set domains"/>
    <property type="match status" value="1"/>
</dbReference>
<proteinExistence type="predicted"/>
<sequence length="361" mass="38418">MKKLYIACLAVFMLAASCKKDITQPTLSSPSGISGFTVNNNTIVLSSANDSVEVAVFKWPALNYNVSTPVTYTLLIDQPADTSGASAWGNALKTTITTDSLNKSWLGTDFNKLCNQLGLTPGVASPVVVRLKADVNQSNGSKSTVPSLTSDVGLTVTTYKVILIYPKLYVAGDFLSPQWTQKDQPGWILASVKSDGVYEGYINFPNASNNFKLCTQLSWNGTNYGWGTSQTTISGSGSAGNCWFGQVAYARVVADVNALTISYTPTSWYIAGAFNNWSTTATPMTFNTSTNVWTATGVTMAAGGTFKFVSNSDWNNQYGLDAKGNLLLGNTSGNITSTKAGTFTVTLDLSQGAGNYAYSLK</sequence>
<accession>A0A8J2UE53</accession>
<dbReference type="Gene3D" id="2.60.40.3620">
    <property type="match status" value="2"/>
</dbReference>
<dbReference type="EMBL" id="BMJC01000003">
    <property type="protein sequence ID" value="GGB03843.1"/>
    <property type="molecule type" value="Genomic_DNA"/>
</dbReference>
<organism evidence="3 4">
    <name type="scientific">Puia dinghuensis</name>
    <dbReference type="NCBI Taxonomy" id="1792502"/>
    <lineage>
        <taxon>Bacteria</taxon>
        <taxon>Pseudomonadati</taxon>
        <taxon>Bacteroidota</taxon>
        <taxon>Chitinophagia</taxon>
        <taxon>Chitinophagales</taxon>
        <taxon>Chitinophagaceae</taxon>
        <taxon>Puia</taxon>
    </lineage>
</organism>